<evidence type="ECO:0000256" key="1">
    <source>
        <dbReference type="SAM" id="MobiDB-lite"/>
    </source>
</evidence>
<comment type="caution">
    <text evidence="2">The sequence shown here is derived from an EMBL/GenBank/DDBJ whole genome shotgun (WGS) entry which is preliminary data.</text>
</comment>
<sequence>MSVHSAGAAGVAGVADRVAGGPGVGPATGLGGGLDSGLARSLGGGIGSGSSRGLGGGNGGGIGGGLVNGITGGVGAPGATVDYTQEQAVEMTERKTVLIRTVKTEDDTLESNTQEKSYSISGAADEGE</sequence>
<organism evidence="2 3">
    <name type="scientific">Onychostoma macrolepis</name>
    <dbReference type="NCBI Taxonomy" id="369639"/>
    <lineage>
        <taxon>Eukaryota</taxon>
        <taxon>Metazoa</taxon>
        <taxon>Chordata</taxon>
        <taxon>Craniata</taxon>
        <taxon>Vertebrata</taxon>
        <taxon>Euteleostomi</taxon>
        <taxon>Actinopterygii</taxon>
        <taxon>Neopterygii</taxon>
        <taxon>Teleostei</taxon>
        <taxon>Ostariophysi</taxon>
        <taxon>Cypriniformes</taxon>
        <taxon>Cyprinidae</taxon>
        <taxon>Acrossocheilinae</taxon>
        <taxon>Onychostoma</taxon>
    </lineage>
</organism>
<dbReference type="EMBL" id="JAAMOB010000016">
    <property type="protein sequence ID" value="KAF4103020.1"/>
    <property type="molecule type" value="Genomic_DNA"/>
</dbReference>
<name>A0A7J6C702_9TELE</name>
<feature type="region of interest" description="Disordered" evidence="1">
    <location>
        <begin position="103"/>
        <end position="128"/>
    </location>
</feature>
<gene>
    <name evidence="2" type="ORF">G5714_015903</name>
</gene>
<reference evidence="2 3" key="1">
    <citation type="submission" date="2020-04" db="EMBL/GenBank/DDBJ databases">
        <title>Chromosome-level genome assembly of a cyprinid fish Onychostoma macrolepis by integration of Nanopore Sequencing, Bionano and Hi-C technology.</title>
        <authorList>
            <person name="Wang D."/>
        </authorList>
    </citation>
    <scope>NUCLEOTIDE SEQUENCE [LARGE SCALE GENOMIC DNA]</scope>
    <source>
        <strain evidence="2">SWU-2019</strain>
        <tissue evidence="2">Muscle</tissue>
    </source>
</reference>
<feature type="compositionally biased region" description="Polar residues" evidence="1">
    <location>
        <begin position="110"/>
        <end position="120"/>
    </location>
</feature>
<dbReference type="AlphaFoldDB" id="A0A7J6C702"/>
<accession>A0A7J6C702</accession>
<keyword evidence="3" id="KW-1185">Reference proteome</keyword>
<protein>
    <submittedName>
        <fullName evidence="2">Uncharacterized protein</fullName>
    </submittedName>
</protein>
<evidence type="ECO:0000313" key="3">
    <source>
        <dbReference type="Proteomes" id="UP000579812"/>
    </source>
</evidence>
<dbReference type="Proteomes" id="UP000579812">
    <property type="component" value="Unassembled WGS sequence"/>
</dbReference>
<proteinExistence type="predicted"/>
<evidence type="ECO:0000313" key="2">
    <source>
        <dbReference type="EMBL" id="KAF4103020.1"/>
    </source>
</evidence>